<accession>A0A397U8Y7</accession>
<name>A0A397U8Y7_9GLOM</name>
<keyword evidence="3" id="KW-1185">Reference proteome</keyword>
<dbReference type="OrthoDB" id="2422023at2759"/>
<keyword evidence="1" id="KW-0175">Coiled coil</keyword>
<evidence type="ECO:0000313" key="2">
    <source>
        <dbReference type="EMBL" id="RIB06740.1"/>
    </source>
</evidence>
<feature type="coiled-coil region" evidence="1">
    <location>
        <begin position="64"/>
        <end position="154"/>
    </location>
</feature>
<dbReference type="Proteomes" id="UP000266673">
    <property type="component" value="Unassembled WGS sequence"/>
</dbReference>
<dbReference type="EMBL" id="QKWP01001767">
    <property type="protein sequence ID" value="RIB06740.1"/>
    <property type="molecule type" value="Genomic_DNA"/>
</dbReference>
<proteinExistence type="predicted"/>
<evidence type="ECO:0000256" key="1">
    <source>
        <dbReference type="SAM" id="Coils"/>
    </source>
</evidence>
<evidence type="ECO:0000313" key="3">
    <source>
        <dbReference type="Proteomes" id="UP000266673"/>
    </source>
</evidence>
<reference evidence="2 3" key="1">
    <citation type="submission" date="2018-06" db="EMBL/GenBank/DDBJ databases">
        <title>Comparative genomics reveals the genomic features of Rhizophagus irregularis, R. cerebriforme, R. diaphanum and Gigaspora rosea, and their symbiotic lifestyle signature.</title>
        <authorList>
            <person name="Morin E."/>
            <person name="San Clemente H."/>
            <person name="Chen E.C.H."/>
            <person name="De La Providencia I."/>
            <person name="Hainaut M."/>
            <person name="Kuo A."/>
            <person name="Kohler A."/>
            <person name="Murat C."/>
            <person name="Tang N."/>
            <person name="Roy S."/>
            <person name="Loubradou J."/>
            <person name="Henrissat B."/>
            <person name="Grigoriev I.V."/>
            <person name="Corradi N."/>
            <person name="Roux C."/>
            <person name="Martin F.M."/>
        </authorList>
    </citation>
    <scope>NUCLEOTIDE SEQUENCE [LARGE SCALE GENOMIC DNA]</scope>
    <source>
        <strain evidence="2 3">DAOM 194757</strain>
    </source>
</reference>
<dbReference type="SUPFAM" id="SSF90257">
    <property type="entry name" value="Myosin rod fragments"/>
    <property type="match status" value="1"/>
</dbReference>
<organism evidence="2 3">
    <name type="scientific">Gigaspora rosea</name>
    <dbReference type="NCBI Taxonomy" id="44941"/>
    <lineage>
        <taxon>Eukaryota</taxon>
        <taxon>Fungi</taxon>
        <taxon>Fungi incertae sedis</taxon>
        <taxon>Mucoromycota</taxon>
        <taxon>Glomeromycotina</taxon>
        <taxon>Glomeromycetes</taxon>
        <taxon>Diversisporales</taxon>
        <taxon>Gigasporaceae</taxon>
        <taxon>Gigaspora</taxon>
    </lineage>
</organism>
<protein>
    <submittedName>
        <fullName evidence="2">Uncharacterized protein</fullName>
    </submittedName>
</protein>
<comment type="caution">
    <text evidence="2">The sequence shown here is derived from an EMBL/GenBank/DDBJ whole genome shotgun (WGS) entry which is preliminary data.</text>
</comment>
<sequence>MQKKMVRLYTKKLLRSANQDPTEHLIKYYNEQIKFFQREQRRWREFFSKNNITGDDLSRKLTSLQLLIDERETNKRKVDDLKANLYTSENSIKRLINEKEEYVKRCNDLEDQNKNLIRNKNALEIEINDLKQTIEEMQVDVERIDRLHKQAIERIISRNE</sequence>
<dbReference type="AlphaFoldDB" id="A0A397U8Y7"/>
<gene>
    <name evidence="2" type="ORF">C2G38_2115401</name>
</gene>